<dbReference type="PANTHER" id="PTHR46219:SF5">
    <property type="entry name" value="SHKT DOMAIN-CONTAINING PROTEIN"/>
    <property type="match status" value="1"/>
</dbReference>
<dbReference type="Gene3D" id="1.10.10.1940">
    <property type="match status" value="3"/>
</dbReference>
<dbReference type="PROSITE" id="PS51670">
    <property type="entry name" value="SHKT"/>
    <property type="match status" value="3"/>
</dbReference>
<evidence type="ECO:0000313" key="7">
    <source>
        <dbReference type="Proteomes" id="UP000271162"/>
    </source>
</evidence>
<proteinExistence type="predicted"/>
<name>A0A0N4Y3E4_NIPBR</name>
<dbReference type="InterPro" id="IPR003582">
    <property type="entry name" value="ShKT_dom"/>
</dbReference>
<reference evidence="8" key="1">
    <citation type="submission" date="2017-02" db="UniProtKB">
        <authorList>
            <consortium name="WormBaseParasite"/>
        </authorList>
    </citation>
    <scope>IDENTIFICATION</scope>
</reference>
<evidence type="ECO:0000256" key="1">
    <source>
        <dbReference type="ARBA" id="ARBA00022729"/>
    </source>
</evidence>
<accession>A0A0N4Y3E4</accession>
<dbReference type="FunFam" id="1.10.10.1870:FF:000001">
    <property type="entry name" value="Metalloendopeptidase"/>
    <property type="match status" value="1"/>
</dbReference>
<keyword evidence="1 4" id="KW-0732">Signal</keyword>
<gene>
    <name evidence="6" type="ORF">NBR_LOCUS10319</name>
</gene>
<dbReference type="EMBL" id="UYSL01020291">
    <property type="protein sequence ID" value="VDL73908.1"/>
    <property type="molecule type" value="Genomic_DNA"/>
</dbReference>
<protein>
    <submittedName>
        <fullName evidence="8">ShTK domain protein</fullName>
    </submittedName>
</protein>
<evidence type="ECO:0000256" key="4">
    <source>
        <dbReference type="SAM" id="SignalP"/>
    </source>
</evidence>
<dbReference type="OMA" id="RTECPRT"/>
<organism evidence="8">
    <name type="scientific">Nippostrongylus brasiliensis</name>
    <name type="common">Rat hookworm</name>
    <dbReference type="NCBI Taxonomy" id="27835"/>
    <lineage>
        <taxon>Eukaryota</taxon>
        <taxon>Metazoa</taxon>
        <taxon>Ecdysozoa</taxon>
        <taxon>Nematoda</taxon>
        <taxon>Chromadorea</taxon>
        <taxon>Rhabditida</taxon>
        <taxon>Rhabditina</taxon>
        <taxon>Rhabditomorpha</taxon>
        <taxon>Strongyloidea</taxon>
        <taxon>Heligmosomidae</taxon>
        <taxon>Nippostrongylus</taxon>
    </lineage>
</organism>
<dbReference type="SMART" id="SM00254">
    <property type="entry name" value="ShKT"/>
    <property type="match status" value="4"/>
</dbReference>
<dbReference type="PANTHER" id="PTHR46219">
    <property type="entry name" value="PROTEIN CBG11138"/>
    <property type="match status" value="1"/>
</dbReference>
<dbReference type="Proteomes" id="UP000271162">
    <property type="component" value="Unassembled WGS sequence"/>
</dbReference>
<feature type="domain" description="ShKT" evidence="5">
    <location>
        <begin position="255"/>
        <end position="295"/>
    </location>
</feature>
<dbReference type="FunFam" id="1.10.10.1940:FF:000002">
    <property type="entry name" value="PHAryngeal gland Toxin-related"/>
    <property type="match status" value="4"/>
</dbReference>
<comment type="caution">
    <text evidence="3">Lacks conserved residue(s) required for the propagation of feature annotation.</text>
</comment>
<feature type="domain" description="ShKT" evidence="5">
    <location>
        <begin position="201"/>
        <end position="241"/>
    </location>
</feature>
<keyword evidence="2" id="KW-1015">Disulfide bond</keyword>
<evidence type="ECO:0000256" key="2">
    <source>
        <dbReference type="ARBA" id="ARBA00023157"/>
    </source>
</evidence>
<feature type="domain" description="ShKT" evidence="5">
    <location>
        <begin position="147"/>
        <end position="187"/>
    </location>
</feature>
<dbReference type="STRING" id="27835.A0A0N4Y3E4"/>
<feature type="signal peptide" evidence="4">
    <location>
        <begin position="1"/>
        <end position="46"/>
    </location>
</feature>
<keyword evidence="7" id="KW-1185">Reference proteome</keyword>
<evidence type="ECO:0000313" key="6">
    <source>
        <dbReference type="EMBL" id="VDL73908.1"/>
    </source>
</evidence>
<dbReference type="Gene3D" id="1.10.10.1870">
    <property type="entry name" value="ShTK domain-like"/>
    <property type="match status" value="1"/>
</dbReference>
<dbReference type="Pfam" id="PF01549">
    <property type="entry name" value="ShK"/>
    <property type="match status" value="4"/>
</dbReference>
<feature type="chain" id="PRO_5043125173" evidence="4">
    <location>
        <begin position="47"/>
        <end position="308"/>
    </location>
</feature>
<reference evidence="6 7" key="2">
    <citation type="submission" date="2018-11" db="EMBL/GenBank/DDBJ databases">
        <authorList>
            <consortium name="Pathogen Informatics"/>
        </authorList>
    </citation>
    <scope>NUCLEOTIDE SEQUENCE [LARGE SCALE GENOMIC DNA]</scope>
</reference>
<dbReference type="AlphaFoldDB" id="A0A0N4Y3E4"/>
<evidence type="ECO:0000259" key="5">
    <source>
        <dbReference type="PROSITE" id="PS51670"/>
    </source>
</evidence>
<evidence type="ECO:0000256" key="3">
    <source>
        <dbReference type="PROSITE-ProRule" id="PRU01005"/>
    </source>
</evidence>
<evidence type="ECO:0000313" key="8">
    <source>
        <dbReference type="WBParaSite" id="NBR_0001031801-mRNA-1"/>
    </source>
</evidence>
<sequence length="308" mass="32064">MAVFGQPATVFRSFYKNRFEALCDQVSNSLMLALLSLAVLLIQANAQTCPTGQDAGPCLNQLCSPGYTCVVSADVCCLDSAIVFDSTTSATSSATTCVDKVNPSTGISDCAARASLCNDATYYDVMTVQCPKTCARCSGSSTNSTTCVDKINPSTGVSDCPALASLCSNSAYMTLMTAQCPKTCNRCSSTNSTSSTTNSTCVDKTNPRTGVSDCPARASLCTDSNYAALMAVQCPKTCNMCSSNSTSTTVSSTSCVDKTNPTTGVSDCSKRVAYCTDSNYIELMRVQCPMTCGFCSSTASTTISTTTV</sequence>
<dbReference type="WBParaSite" id="NBR_0001031801-mRNA-1">
    <property type="protein sequence ID" value="NBR_0001031801-mRNA-1"/>
    <property type="gene ID" value="NBR_0001031801"/>
</dbReference>